<keyword evidence="14" id="KW-1208">Phospholipid metabolism</keyword>
<evidence type="ECO:0000256" key="16">
    <source>
        <dbReference type="PIRSR" id="PIRSR600829-2"/>
    </source>
</evidence>
<evidence type="ECO:0000256" key="2">
    <source>
        <dbReference type="ARBA" id="ARBA00005967"/>
    </source>
</evidence>
<feature type="binding site" evidence="18">
    <location>
        <position position="30"/>
    </location>
    <ligand>
        <name>a divalent metal cation</name>
        <dbReference type="ChEBI" id="CHEBI:60240"/>
    </ligand>
</feature>
<feature type="binding site" evidence="16">
    <location>
        <position position="71"/>
    </location>
    <ligand>
        <name>substrate</name>
    </ligand>
</feature>
<dbReference type="CDD" id="cd14265">
    <property type="entry name" value="UDPK_IM_like"/>
    <property type="match status" value="1"/>
</dbReference>
<keyword evidence="11" id="KW-0443">Lipid metabolism</keyword>
<evidence type="ECO:0000256" key="8">
    <source>
        <dbReference type="ARBA" id="ARBA00022777"/>
    </source>
</evidence>
<evidence type="ECO:0000256" key="12">
    <source>
        <dbReference type="ARBA" id="ARBA00023136"/>
    </source>
</evidence>
<comment type="similarity">
    <text evidence="2">Belongs to the bacterial diacylglycerol kinase family.</text>
</comment>
<evidence type="ECO:0000256" key="18">
    <source>
        <dbReference type="PIRSR" id="PIRSR600829-4"/>
    </source>
</evidence>
<feature type="binding site" evidence="18">
    <location>
        <position position="78"/>
    </location>
    <ligand>
        <name>a divalent metal cation</name>
        <dbReference type="ChEBI" id="CHEBI:60240"/>
    </ligand>
</feature>
<evidence type="ECO:0000256" key="19">
    <source>
        <dbReference type="SAM" id="Phobius"/>
    </source>
</evidence>
<evidence type="ECO:0000256" key="4">
    <source>
        <dbReference type="ARBA" id="ARBA00022516"/>
    </source>
</evidence>
<comment type="cofactor">
    <cofactor evidence="18">
        <name>Mg(2+)</name>
        <dbReference type="ChEBI" id="CHEBI:18420"/>
    </cofactor>
    <text evidence="18">Mn(2+), Zn(2+), Cd(2+) and Co(2+) support activity to lesser extents.</text>
</comment>
<feature type="transmembrane region" description="Helical" evidence="19">
    <location>
        <begin position="33"/>
        <end position="52"/>
    </location>
</feature>
<dbReference type="RefSeq" id="WP_106463610.1">
    <property type="nucleotide sequence ID" value="NZ_PXOQ01000009.1"/>
</dbReference>
<gene>
    <name evidence="20" type="ORF">C7H52_09220</name>
</gene>
<dbReference type="GO" id="GO:0005524">
    <property type="term" value="F:ATP binding"/>
    <property type="evidence" value="ECO:0007669"/>
    <property type="project" value="UniProtKB-KW"/>
</dbReference>
<evidence type="ECO:0000256" key="7">
    <source>
        <dbReference type="ARBA" id="ARBA00022741"/>
    </source>
</evidence>
<keyword evidence="18" id="KW-0460">Magnesium</keyword>
<dbReference type="OrthoDB" id="1493837at2"/>
<keyword evidence="9 17" id="KW-0067">ATP-binding</keyword>
<feature type="transmembrane region" description="Helical" evidence="19">
    <location>
        <begin position="98"/>
        <end position="119"/>
    </location>
</feature>
<keyword evidence="18" id="KW-0479">Metal-binding</keyword>
<evidence type="ECO:0000256" key="14">
    <source>
        <dbReference type="ARBA" id="ARBA00023264"/>
    </source>
</evidence>
<feature type="binding site" evidence="17">
    <location>
        <position position="78"/>
    </location>
    <ligand>
        <name>ATP</name>
        <dbReference type="ChEBI" id="CHEBI:30616"/>
    </ligand>
</feature>
<evidence type="ECO:0000313" key="21">
    <source>
        <dbReference type="Proteomes" id="UP000238426"/>
    </source>
</evidence>
<keyword evidence="5" id="KW-0808">Transferase</keyword>
<keyword evidence="7 17" id="KW-0547">Nucleotide-binding</keyword>
<dbReference type="Proteomes" id="UP000238426">
    <property type="component" value="Unassembled WGS sequence"/>
</dbReference>
<proteinExistence type="inferred from homology"/>
<evidence type="ECO:0000256" key="13">
    <source>
        <dbReference type="ARBA" id="ARBA00023209"/>
    </source>
</evidence>
<evidence type="ECO:0000256" key="9">
    <source>
        <dbReference type="ARBA" id="ARBA00022840"/>
    </source>
</evidence>
<dbReference type="GO" id="GO:0016301">
    <property type="term" value="F:kinase activity"/>
    <property type="evidence" value="ECO:0007669"/>
    <property type="project" value="UniProtKB-KW"/>
</dbReference>
<keyword evidence="21" id="KW-1185">Reference proteome</keyword>
<evidence type="ECO:0000256" key="17">
    <source>
        <dbReference type="PIRSR" id="PIRSR600829-3"/>
    </source>
</evidence>
<evidence type="ECO:0000256" key="15">
    <source>
        <dbReference type="PIRSR" id="PIRSR600829-1"/>
    </source>
</evidence>
<feature type="binding site" evidence="17">
    <location>
        <position position="12"/>
    </location>
    <ligand>
        <name>ATP</name>
        <dbReference type="ChEBI" id="CHEBI:30616"/>
    </ligand>
</feature>
<keyword evidence="8 20" id="KW-0418">Kinase</keyword>
<evidence type="ECO:0000256" key="1">
    <source>
        <dbReference type="ARBA" id="ARBA00004651"/>
    </source>
</evidence>
<comment type="subcellular location">
    <subcellularLocation>
        <location evidence="1">Cell membrane</location>
        <topology evidence="1">Multi-pass membrane protein</topology>
    </subcellularLocation>
</comment>
<dbReference type="GO" id="GO:0046872">
    <property type="term" value="F:metal ion binding"/>
    <property type="evidence" value="ECO:0007669"/>
    <property type="project" value="UniProtKB-KW"/>
</dbReference>
<accession>A0A2T1N9F1</accession>
<reference evidence="20 21" key="1">
    <citation type="submission" date="2018-03" db="EMBL/GenBank/DDBJ databases">
        <title>Mesoflavibacter sp. HG37 and Mesoflavibacter sp. HG96 sp.nov., two marine bacteria isolated from seawater of Western Pacific Ocean.</title>
        <authorList>
            <person name="Cheng H."/>
            <person name="Wu Y.-H."/>
            <person name="Guo L.-L."/>
            <person name="Xu X.-W."/>
        </authorList>
    </citation>
    <scope>NUCLEOTIDE SEQUENCE [LARGE SCALE GENOMIC DNA]</scope>
    <source>
        <strain evidence="20 21">KCTC 32269</strain>
    </source>
</reference>
<feature type="binding site" evidence="17">
    <location>
        <begin position="96"/>
        <end position="97"/>
    </location>
    <ligand>
        <name>ATP</name>
        <dbReference type="ChEBI" id="CHEBI:30616"/>
    </ligand>
</feature>
<feature type="binding site" evidence="17">
    <location>
        <position position="30"/>
    </location>
    <ligand>
        <name>ATP</name>
        <dbReference type="ChEBI" id="CHEBI:30616"/>
    </ligand>
</feature>
<dbReference type="Gene3D" id="1.10.287.3610">
    <property type="match status" value="1"/>
</dbReference>
<dbReference type="PANTHER" id="PTHR34299">
    <property type="entry name" value="DIACYLGLYCEROL KINASE"/>
    <property type="match status" value="1"/>
</dbReference>
<dbReference type="GO" id="GO:0005886">
    <property type="term" value="C:plasma membrane"/>
    <property type="evidence" value="ECO:0007669"/>
    <property type="project" value="UniProtKB-SubCell"/>
</dbReference>
<evidence type="ECO:0000256" key="6">
    <source>
        <dbReference type="ARBA" id="ARBA00022692"/>
    </source>
</evidence>
<keyword evidence="10 19" id="KW-1133">Transmembrane helix</keyword>
<dbReference type="InterPro" id="IPR033717">
    <property type="entry name" value="UDPK"/>
</dbReference>
<keyword evidence="4" id="KW-0444">Lipid biosynthesis</keyword>
<evidence type="ECO:0000313" key="20">
    <source>
        <dbReference type="EMBL" id="PSG88472.1"/>
    </source>
</evidence>
<dbReference type="InterPro" id="IPR000829">
    <property type="entry name" value="DAGK"/>
</dbReference>
<sequence length="123" mass="13598">MQNREGNFIINRIKSVKYALKGAYLLVRFEPSIQVQVIIAIVMCGLGFYFNISSTEWILQLLTISLVISIEGINTAIEKIADFIHPNFNISIGLIKDVAAGAVFIASVFAVIIGLIIYLPKII</sequence>
<keyword evidence="6 19" id="KW-0812">Transmembrane</keyword>
<dbReference type="InterPro" id="IPR036945">
    <property type="entry name" value="DAGK_sf"/>
</dbReference>
<evidence type="ECO:0000256" key="3">
    <source>
        <dbReference type="ARBA" id="ARBA00022475"/>
    </source>
</evidence>
<keyword evidence="3" id="KW-1003">Cell membrane</keyword>
<dbReference type="PANTHER" id="PTHR34299:SF1">
    <property type="entry name" value="DIACYLGLYCEROL KINASE"/>
    <property type="match status" value="1"/>
</dbReference>
<feature type="binding site" evidence="16">
    <location>
        <position position="12"/>
    </location>
    <ligand>
        <name>substrate</name>
    </ligand>
</feature>
<dbReference type="Pfam" id="PF01219">
    <property type="entry name" value="DAGK_prokar"/>
    <property type="match status" value="1"/>
</dbReference>
<feature type="binding site" evidence="17">
    <location>
        <position position="18"/>
    </location>
    <ligand>
        <name>ATP</name>
        <dbReference type="ChEBI" id="CHEBI:30616"/>
    </ligand>
</feature>
<dbReference type="EMBL" id="PXOQ01000009">
    <property type="protein sequence ID" value="PSG88472.1"/>
    <property type="molecule type" value="Genomic_DNA"/>
</dbReference>
<evidence type="ECO:0000256" key="10">
    <source>
        <dbReference type="ARBA" id="ARBA00022989"/>
    </source>
</evidence>
<name>A0A2T1N9F1_9FLAO</name>
<dbReference type="AlphaFoldDB" id="A0A2T1N9F1"/>
<comment type="caution">
    <text evidence="20">The sequence shown here is derived from an EMBL/GenBank/DDBJ whole genome shotgun (WGS) entry which is preliminary data.</text>
</comment>
<keyword evidence="12 19" id="KW-0472">Membrane</keyword>
<keyword evidence="13" id="KW-0594">Phospholipid biosynthesis</keyword>
<evidence type="ECO:0000256" key="5">
    <source>
        <dbReference type="ARBA" id="ARBA00022679"/>
    </source>
</evidence>
<dbReference type="GO" id="GO:0008654">
    <property type="term" value="P:phospholipid biosynthetic process"/>
    <property type="evidence" value="ECO:0007669"/>
    <property type="project" value="UniProtKB-KW"/>
</dbReference>
<organism evidence="20 21">
    <name type="scientific">Aurantibacter aestuarii</name>
    <dbReference type="NCBI Taxonomy" id="1266046"/>
    <lineage>
        <taxon>Bacteria</taxon>
        <taxon>Pseudomonadati</taxon>
        <taxon>Bacteroidota</taxon>
        <taxon>Flavobacteriia</taxon>
        <taxon>Flavobacteriales</taxon>
        <taxon>Flavobacteriaceae</taxon>
        <taxon>Aurantibacter</taxon>
    </lineage>
</organism>
<protein>
    <submittedName>
        <fullName evidence="20">Diacylglycerol kinase</fullName>
    </submittedName>
</protein>
<evidence type="ECO:0000256" key="11">
    <source>
        <dbReference type="ARBA" id="ARBA00023098"/>
    </source>
</evidence>
<feature type="active site" description="Proton acceptor" evidence="15">
    <location>
        <position position="71"/>
    </location>
</feature>